<reference evidence="1" key="1">
    <citation type="journal article" date="2020" name="Nature">
        <title>Giant virus diversity and host interactions through global metagenomics.</title>
        <authorList>
            <person name="Schulz F."/>
            <person name="Roux S."/>
            <person name="Paez-Espino D."/>
            <person name="Jungbluth S."/>
            <person name="Walsh D.A."/>
            <person name="Denef V.J."/>
            <person name="McMahon K.D."/>
            <person name="Konstantinidis K.T."/>
            <person name="Eloe-Fadrosh E.A."/>
            <person name="Kyrpides N.C."/>
            <person name="Woyke T."/>
        </authorList>
    </citation>
    <scope>NUCLEOTIDE SEQUENCE</scope>
    <source>
        <strain evidence="1">GVMAG-M-3300023184-135</strain>
    </source>
</reference>
<evidence type="ECO:0008006" key="2">
    <source>
        <dbReference type="Google" id="ProtNLM"/>
    </source>
</evidence>
<dbReference type="AlphaFoldDB" id="A0A6C0HJR9"/>
<dbReference type="EMBL" id="MN739976">
    <property type="protein sequence ID" value="QHT80911.1"/>
    <property type="molecule type" value="Genomic_DNA"/>
</dbReference>
<dbReference type="Gene3D" id="3.40.50.2000">
    <property type="entry name" value="Glycogen Phosphorylase B"/>
    <property type="match status" value="1"/>
</dbReference>
<name>A0A6C0HJR9_9ZZZZ</name>
<evidence type="ECO:0000313" key="1">
    <source>
        <dbReference type="EMBL" id="QHT80911.1"/>
    </source>
</evidence>
<protein>
    <recommendedName>
        <fullName evidence="2">Glycosyltransferase</fullName>
    </recommendedName>
</protein>
<proteinExistence type="predicted"/>
<sequence>MRVVIIGPGIMPIPPKGWGAVESLIWDISETLKTMGVDVHIVNTPNPDDIVKQVNALTPDVVHLQYDDFYYIMDHIRCPKKFATSHYGYLEHPTFKDYQHYQHNIFKGFVNGRFTICALSEGIRQRYITAGCNPSRVLLTPNGASDAVFRYSETCKYPDTTLYLGKIEERKKQYKYQYIPSIHFAGNVICPKFSTSSPRYLGEWTKPKLYDTMTDYANLALLSDGEAHPLVVCEALICGLGVVVSNVAAANLDRSKPWVTVIPDDKLDDLDYVAQKLKENRGASVASRADIREYALANFSWNVCVRHLLDIYCSG</sequence>
<accession>A0A6C0HJR9</accession>
<organism evidence="1">
    <name type="scientific">viral metagenome</name>
    <dbReference type="NCBI Taxonomy" id="1070528"/>
    <lineage>
        <taxon>unclassified sequences</taxon>
        <taxon>metagenomes</taxon>
        <taxon>organismal metagenomes</taxon>
    </lineage>
</organism>
<dbReference type="SUPFAM" id="SSF53756">
    <property type="entry name" value="UDP-Glycosyltransferase/glycogen phosphorylase"/>
    <property type="match status" value="1"/>
</dbReference>